<evidence type="ECO:0000313" key="5">
    <source>
        <dbReference type="Proteomes" id="UP000594638"/>
    </source>
</evidence>
<dbReference type="InterPro" id="IPR051601">
    <property type="entry name" value="Serine_prot/Carboxylest_S33"/>
</dbReference>
<keyword evidence="2 4" id="KW-0378">Hydrolase</keyword>
<dbReference type="InterPro" id="IPR029058">
    <property type="entry name" value="AB_hydrolase_fold"/>
</dbReference>
<evidence type="ECO:0000256" key="1">
    <source>
        <dbReference type="ARBA" id="ARBA00010088"/>
    </source>
</evidence>
<dbReference type="Proteomes" id="UP000594638">
    <property type="component" value="Unassembled WGS sequence"/>
</dbReference>
<evidence type="ECO:0000259" key="3">
    <source>
        <dbReference type="Pfam" id="PF12697"/>
    </source>
</evidence>
<evidence type="ECO:0000256" key="2">
    <source>
        <dbReference type="ARBA" id="ARBA00022801"/>
    </source>
</evidence>
<feature type="domain" description="AB hydrolase-1" evidence="3">
    <location>
        <begin position="111"/>
        <end position="372"/>
    </location>
</feature>
<comment type="similarity">
    <text evidence="1">Belongs to the peptidase S33 family.</text>
</comment>
<dbReference type="InterPro" id="IPR000073">
    <property type="entry name" value="AB_hydrolase_1"/>
</dbReference>
<dbReference type="PANTHER" id="PTHR43248:SF14">
    <property type="entry name" value="ALPHA_BETA-HYDROLASES SUPERFAMILY PROTEIN"/>
    <property type="match status" value="1"/>
</dbReference>
<dbReference type="Gene3D" id="3.40.50.1820">
    <property type="entry name" value="alpha/beta hydrolase"/>
    <property type="match status" value="1"/>
</dbReference>
<sequence>MSAISNFHTLFQHGEFRATLGSENRLGLTSSINQRAVKPKILRPFNEVSLNNSKKAYTSPIIQMSLVDERLTSRSIVLKPADILAYDLVQGADVRWSYILDKSAPEPPTAVLLHGILGSRKNWGTFARRLAKEFPKWQFLLVDLRCHGDSTSLKKRGPHSVPSAAFDVLKLLGQLKLTPRVVVGHSFGGKVALSMVEQVAKPLARPVRVWLLDATPGKVRAGADGDDHPAELISFLSKLPLEVSSKKDVVNALVQDGFSMDVAQWVVTNLRQNRINGTSSSSFSWVFDLNGIAEMYQSYEDTNMWKIVEDVPRGVHINFLKAERSLHRWAKEDLQRIHVAEEQAVEEGGGVEMHVLEDAGHWVHADNPDGLFRILSFSFQGF</sequence>
<dbReference type="GO" id="GO:0016787">
    <property type="term" value="F:hydrolase activity"/>
    <property type="evidence" value="ECO:0007669"/>
    <property type="project" value="UniProtKB-KW"/>
</dbReference>
<dbReference type="AlphaFoldDB" id="A0A8S0U936"/>
<organism evidence="4 5">
    <name type="scientific">Olea europaea subsp. europaea</name>
    <dbReference type="NCBI Taxonomy" id="158383"/>
    <lineage>
        <taxon>Eukaryota</taxon>
        <taxon>Viridiplantae</taxon>
        <taxon>Streptophyta</taxon>
        <taxon>Embryophyta</taxon>
        <taxon>Tracheophyta</taxon>
        <taxon>Spermatophyta</taxon>
        <taxon>Magnoliopsida</taxon>
        <taxon>eudicotyledons</taxon>
        <taxon>Gunneridae</taxon>
        <taxon>Pentapetalae</taxon>
        <taxon>asterids</taxon>
        <taxon>lamiids</taxon>
        <taxon>Lamiales</taxon>
        <taxon>Oleaceae</taxon>
        <taxon>Oleeae</taxon>
        <taxon>Olea</taxon>
    </lineage>
</organism>
<evidence type="ECO:0000313" key="4">
    <source>
        <dbReference type="EMBL" id="CAA3012296.1"/>
    </source>
</evidence>
<reference evidence="4 5" key="1">
    <citation type="submission" date="2019-12" db="EMBL/GenBank/DDBJ databases">
        <authorList>
            <person name="Alioto T."/>
            <person name="Alioto T."/>
            <person name="Gomez Garrido J."/>
        </authorList>
    </citation>
    <scope>NUCLEOTIDE SEQUENCE [LARGE SCALE GENOMIC DNA]</scope>
</reference>
<dbReference type="Gramene" id="OE9A105124T1">
    <property type="protein sequence ID" value="OE9A105124C1"/>
    <property type="gene ID" value="OE9A105124"/>
</dbReference>
<protein>
    <submittedName>
        <fullName evidence="4">Alpha beta hydrolase domain-containing 11 isoform X1</fullName>
    </submittedName>
</protein>
<dbReference type="SUPFAM" id="SSF53474">
    <property type="entry name" value="alpha/beta-Hydrolases"/>
    <property type="match status" value="1"/>
</dbReference>
<accession>A0A8S0U936</accession>
<keyword evidence="5" id="KW-1185">Reference proteome</keyword>
<proteinExistence type="inferred from homology"/>
<dbReference type="FunFam" id="3.40.50.1820:FF:000291">
    <property type="entry name" value="Alpha/beta-Hydrolases superfamily protein"/>
    <property type="match status" value="1"/>
</dbReference>
<name>A0A8S0U936_OLEEU</name>
<dbReference type="EMBL" id="CACTIH010007395">
    <property type="protein sequence ID" value="CAA3012296.1"/>
    <property type="molecule type" value="Genomic_DNA"/>
</dbReference>
<dbReference type="Pfam" id="PF12697">
    <property type="entry name" value="Abhydrolase_6"/>
    <property type="match status" value="1"/>
</dbReference>
<dbReference type="PANTHER" id="PTHR43248">
    <property type="entry name" value="2-SUCCINYL-6-HYDROXY-2,4-CYCLOHEXADIENE-1-CARBOXYLATE SYNTHASE"/>
    <property type="match status" value="1"/>
</dbReference>
<gene>
    <name evidence="4" type="ORF">OLEA9_A105124</name>
</gene>
<dbReference type="OrthoDB" id="8119704at2759"/>
<comment type="caution">
    <text evidence="4">The sequence shown here is derived from an EMBL/GenBank/DDBJ whole genome shotgun (WGS) entry which is preliminary data.</text>
</comment>